<dbReference type="Proteomes" id="UP001205890">
    <property type="component" value="Unassembled WGS sequence"/>
</dbReference>
<protein>
    <recommendedName>
        <fullName evidence="6">Acetylmuramidase</fullName>
    </recommendedName>
</protein>
<gene>
    <name evidence="4" type="ORF">NK718_04545</name>
</gene>
<name>A0ABT1L8J3_9HYPH</name>
<dbReference type="InterPro" id="IPR023346">
    <property type="entry name" value="Lysozyme-like_dom_sf"/>
</dbReference>
<dbReference type="InterPro" id="IPR008565">
    <property type="entry name" value="TtsA-like_GH18_dom"/>
</dbReference>
<feature type="domain" description="Peptidoglycan binding" evidence="3">
    <location>
        <begin position="96"/>
        <end position="157"/>
    </location>
</feature>
<evidence type="ECO:0000256" key="1">
    <source>
        <dbReference type="SAM" id="Phobius"/>
    </source>
</evidence>
<feature type="transmembrane region" description="Helical" evidence="1">
    <location>
        <begin position="202"/>
        <end position="220"/>
    </location>
</feature>
<evidence type="ECO:0008006" key="6">
    <source>
        <dbReference type="Google" id="ProtNLM"/>
    </source>
</evidence>
<reference evidence="4 5" key="1">
    <citation type="submission" date="2022-07" db="EMBL/GenBank/DDBJ databases">
        <authorList>
            <person name="Li W.-J."/>
            <person name="Deng Q.-Q."/>
        </authorList>
    </citation>
    <scope>NUCLEOTIDE SEQUENCE [LARGE SCALE GENOMIC DNA]</scope>
    <source>
        <strain evidence="4 5">SYSU M60028</strain>
    </source>
</reference>
<keyword evidence="1" id="KW-0812">Transmembrane</keyword>
<keyword evidence="5" id="KW-1185">Reference proteome</keyword>
<evidence type="ECO:0000313" key="4">
    <source>
        <dbReference type="EMBL" id="MCP8937774.1"/>
    </source>
</evidence>
<dbReference type="InterPro" id="IPR018537">
    <property type="entry name" value="Peptidoglycan-bd_3"/>
</dbReference>
<evidence type="ECO:0000259" key="2">
    <source>
        <dbReference type="Pfam" id="PF05838"/>
    </source>
</evidence>
<dbReference type="EMBL" id="JANCLU010000003">
    <property type="protein sequence ID" value="MCP8937774.1"/>
    <property type="molecule type" value="Genomic_DNA"/>
</dbReference>
<sequence>MKDNYDIALAEVLRHEGGWSDHRLDPGGPTQRGVTLKTLAAWRGRPVSRAELMALGARETAEIYRALYWDAVRGDDLPAGIDLAVFDLAVNSGPRRAVTLLQRALGVTPDGALGPLTLAAARGADPARLAAALAEARRGFLRRLAGFAIFGRGWERRVAAVTARAVAITGAAPPKPSPAPVSTSKKENFMDGLKSILGSRTVLSNIVGLAALAFSALGFQTSGVDTGALTDAILQAIAAGGFIASTVFRVLATKKLV</sequence>
<dbReference type="Pfam" id="PF09374">
    <property type="entry name" value="PG_binding_3"/>
    <property type="match status" value="1"/>
</dbReference>
<dbReference type="CDD" id="cd13926">
    <property type="entry name" value="N-acetylmuramidase_GH108"/>
    <property type="match status" value="1"/>
</dbReference>
<evidence type="ECO:0000313" key="5">
    <source>
        <dbReference type="Proteomes" id="UP001205890"/>
    </source>
</evidence>
<feature type="transmembrane region" description="Helical" evidence="1">
    <location>
        <begin position="232"/>
        <end position="252"/>
    </location>
</feature>
<comment type="caution">
    <text evidence="4">The sequence shown here is derived from an EMBL/GenBank/DDBJ whole genome shotgun (WGS) entry which is preliminary data.</text>
</comment>
<dbReference type="RefSeq" id="WP_254739080.1">
    <property type="nucleotide sequence ID" value="NZ_JANCLU010000003.1"/>
</dbReference>
<accession>A0ABT1L8J3</accession>
<dbReference type="Pfam" id="PF05838">
    <property type="entry name" value="Glyco_hydro_108"/>
    <property type="match status" value="1"/>
</dbReference>
<keyword evidence="1" id="KW-0472">Membrane</keyword>
<dbReference type="Gene3D" id="1.20.141.10">
    <property type="entry name" value="Chitosanase, subunit A, domain 1"/>
    <property type="match status" value="1"/>
</dbReference>
<feature type="domain" description="TtsA-like Glycoside hydrolase family 108" evidence="2">
    <location>
        <begin position="10"/>
        <end position="93"/>
    </location>
</feature>
<proteinExistence type="predicted"/>
<evidence type="ECO:0000259" key="3">
    <source>
        <dbReference type="Pfam" id="PF09374"/>
    </source>
</evidence>
<dbReference type="SUPFAM" id="SSF53955">
    <property type="entry name" value="Lysozyme-like"/>
    <property type="match status" value="1"/>
</dbReference>
<organism evidence="4 5">
    <name type="scientific">Alsobacter ponti</name>
    <dbReference type="NCBI Taxonomy" id="2962936"/>
    <lineage>
        <taxon>Bacteria</taxon>
        <taxon>Pseudomonadati</taxon>
        <taxon>Pseudomonadota</taxon>
        <taxon>Alphaproteobacteria</taxon>
        <taxon>Hyphomicrobiales</taxon>
        <taxon>Alsobacteraceae</taxon>
        <taxon>Alsobacter</taxon>
    </lineage>
</organism>
<keyword evidence="1" id="KW-1133">Transmembrane helix</keyword>